<evidence type="ECO:0000313" key="2">
    <source>
        <dbReference type="EMBL" id="ACV12370.1"/>
    </source>
</evidence>
<dbReference type="SUPFAM" id="SSF143422">
    <property type="entry name" value="Transposase IS200-like"/>
    <property type="match status" value="1"/>
</dbReference>
<dbReference type="InterPro" id="IPR036515">
    <property type="entry name" value="Transposase_17_sf"/>
</dbReference>
<dbReference type="PANTHER" id="PTHR33360:SF4">
    <property type="entry name" value="TRANSPOSASE IS200-LIKE PROTEIN"/>
    <property type="match status" value="1"/>
</dbReference>
<reference evidence="2 3" key="1">
    <citation type="journal article" date="2009" name="Stand. Genomic Sci.">
        <title>Complete genome sequence of Halorhabdus utahensis type strain (AX-2).</title>
        <authorList>
            <person name="Anderson I."/>
            <person name="Tindall B.J."/>
            <person name="Pomrenke H."/>
            <person name="Goker M."/>
            <person name="Lapidus A."/>
            <person name="Nolan M."/>
            <person name="Copeland A."/>
            <person name="Glavina Del Rio T."/>
            <person name="Chen F."/>
            <person name="Tice H."/>
            <person name="Cheng J.F."/>
            <person name="Lucas S."/>
            <person name="Chertkov O."/>
            <person name="Bruce D."/>
            <person name="Brettin T."/>
            <person name="Detter J.C."/>
            <person name="Han C."/>
            <person name="Goodwin L."/>
            <person name="Land M."/>
            <person name="Hauser L."/>
            <person name="Chang Y.J."/>
            <person name="Jeffries C.D."/>
            <person name="Pitluck S."/>
            <person name="Pati A."/>
            <person name="Mavromatis K."/>
            <person name="Ivanova N."/>
            <person name="Ovchinnikova G."/>
            <person name="Chen A."/>
            <person name="Palaniappan K."/>
            <person name="Chain P."/>
            <person name="Rohde M."/>
            <person name="Bristow J."/>
            <person name="Eisen J.A."/>
            <person name="Markowitz V."/>
            <person name="Hugenholtz P."/>
            <person name="Kyrpides N.C."/>
            <person name="Klenk H.P."/>
        </authorList>
    </citation>
    <scope>NUCLEOTIDE SEQUENCE [LARGE SCALE GENOMIC DNA]</scope>
    <source>
        <strain evidence="3">DSM 12940 / JCM 11049 / AX-2</strain>
    </source>
</reference>
<dbReference type="RefSeq" id="WP_015789941.1">
    <property type="nucleotide sequence ID" value="NC_013158.1"/>
</dbReference>
<gene>
    <name evidence="2" type="ordered locus">Huta_2203</name>
</gene>
<keyword evidence="3" id="KW-1185">Reference proteome</keyword>
<sequence>MVYDLDKSSHSVYTLHYHLVLVVKYRRDVFTEDMKNFMRGAIEGFVDNYGVEIERLEADGDHVHILFKAKPSTDLTKFINTLKGSTARRIRNEFHDEIKHKLWGDSFWTDSYCLISTGQASLDVLIEYVDSQRTDPPNDR</sequence>
<protein>
    <submittedName>
        <fullName evidence="2">Transposase IS200-family protein</fullName>
    </submittedName>
</protein>
<proteinExistence type="predicted"/>
<dbReference type="eggNOG" id="arCOG02759">
    <property type="taxonomic scope" value="Archaea"/>
</dbReference>
<dbReference type="SMART" id="SM01321">
    <property type="entry name" value="Y1_Tnp"/>
    <property type="match status" value="1"/>
</dbReference>
<dbReference type="EMBL" id="CP001687">
    <property type="protein sequence ID" value="ACV12370.1"/>
    <property type="molecule type" value="Genomic_DNA"/>
</dbReference>
<feature type="domain" description="Transposase IS200-like" evidence="1">
    <location>
        <begin position="12"/>
        <end position="132"/>
    </location>
</feature>
<dbReference type="NCBIfam" id="NF033573">
    <property type="entry name" value="transpos_IS200"/>
    <property type="match status" value="1"/>
</dbReference>
<dbReference type="AlphaFoldDB" id="C7NUL3"/>
<accession>C7NUL3</accession>
<dbReference type="GO" id="GO:0004803">
    <property type="term" value="F:transposase activity"/>
    <property type="evidence" value="ECO:0007669"/>
    <property type="project" value="InterPro"/>
</dbReference>
<dbReference type="PANTHER" id="PTHR33360">
    <property type="entry name" value="TRANSPOSASE FOR INSERTION SEQUENCE ELEMENT IS200"/>
    <property type="match status" value="1"/>
</dbReference>
<organism evidence="2 3">
    <name type="scientific">Halorhabdus utahensis (strain DSM 12940 / JCM 11049 / AX-2)</name>
    <dbReference type="NCBI Taxonomy" id="519442"/>
    <lineage>
        <taxon>Archaea</taxon>
        <taxon>Methanobacteriati</taxon>
        <taxon>Methanobacteriota</taxon>
        <taxon>Stenosarchaea group</taxon>
        <taxon>Halobacteria</taxon>
        <taxon>Halobacteriales</taxon>
        <taxon>Haloarculaceae</taxon>
        <taxon>Halorhabdus</taxon>
    </lineage>
</organism>
<dbReference type="GO" id="GO:0006313">
    <property type="term" value="P:DNA transposition"/>
    <property type="evidence" value="ECO:0007669"/>
    <property type="project" value="InterPro"/>
</dbReference>
<dbReference type="Gene3D" id="3.30.70.1290">
    <property type="entry name" value="Transposase IS200-like"/>
    <property type="match status" value="1"/>
</dbReference>
<evidence type="ECO:0000313" key="3">
    <source>
        <dbReference type="Proteomes" id="UP000002071"/>
    </source>
</evidence>
<dbReference type="GeneID" id="8384497"/>
<evidence type="ECO:0000259" key="1">
    <source>
        <dbReference type="SMART" id="SM01321"/>
    </source>
</evidence>
<dbReference type="GO" id="GO:0003677">
    <property type="term" value="F:DNA binding"/>
    <property type="evidence" value="ECO:0007669"/>
    <property type="project" value="InterPro"/>
</dbReference>
<dbReference type="Proteomes" id="UP000002071">
    <property type="component" value="Chromosome"/>
</dbReference>
<dbReference type="OrthoDB" id="92826at2157"/>
<dbReference type="KEGG" id="hut:Huta_2203"/>
<dbReference type="HOGENOM" id="CLU_101320_2_2_2"/>
<dbReference type="STRING" id="519442.Huta_2203"/>
<dbReference type="Pfam" id="PF01797">
    <property type="entry name" value="Y1_Tnp"/>
    <property type="match status" value="1"/>
</dbReference>
<name>C7NUL3_HALUD</name>
<dbReference type="InterPro" id="IPR002686">
    <property type="entry name" value="Transposase_17"/>
</dbReference>